<keyword evidence="4" id="KW-0812">Transmembrane</keyword>
<keyword evidence="4" id="KW-0472">Membrane</keyword>
<dbReference type="InterPro" id="IPR003746">
    <property type="entry name" value="DUF167"/>
</dbReference>
<feature type="transmembrane region" description="Helical" evidence="4">
    <location>
        <begin position="45"/>
        <end position="67"/>
    </location>
</feature>
<dbReference type="EMBL" id="UGYK01000002">
    <property type="protein sequence ID" value="SUI46063.1"/>
    <property type="molecule type" value="Genomic_DNA"/>
</dbReference>
<dbReference type="GO" id="GO:0016020">
    <property type="term" value="C:membrane"/>
    <property type="evidence" value="ECO:0007669"/>
    <property type="project" value="InterPro"/>
</dbReference>
<dbReference type="AlphaFoldDB" id="A0A379YJF9"/>
<feature type="compositionally biased region" description="Basic and acidic residues" evidence="3">
    <location>
        <begin position="112"/>
        <end position="147"/>
    </location>
</feature>
<dbReference type="Gene3D" id="3.30.1200.10">
    <property type="entry name" value="YggU-like"/>
    <property type="match status" value="1"/>
</dbReference>
<dbReference type="GO" id="GO:0005737">
    <property type="term" value="C:cytoplasm"/>
    <property type="evidence" value="ECO:0007669"/>
    <property type="project" value="TreeGrafter"/>
</dbReference>
<sequence length="264" mass="29169">MVLLLRIWMQWARTDFYNPFSQFVVKITQPVVGPLRRIIPSLGPIDSASLLLAFLLMTIKYPLLLLIQGGAMSLSPYNLLFGLISLVKSAGYLIFWVMIIRALMSWVSQGRSPDRLRDVPTDRTLDGADPSHHPGDGRHRLFRHGSDPDPLSDQLPGHGSVRRDLVPAVSAVTPVLDGLAIRLYIQPKASRDQIIGLHGDELKVAITAPPVDGQANAHLIKFIAKQFKVAKSNVTIEKGELGRHKQLRIVNPQQIPAVVAALIE</sequence>
<feature type="transmembrane region" description="Helical" evidence="4">
    <location>
        <begin position="79"/>
        <end position="103"/>
    </location>
</feature>
<dbReference type="Pfam" id="PF02325">
    <property type="entry name" value="CCB3_YggT"/>
    <property type="match status" value="1"/>
</dbReference>
<reference evidence="5 6" key="1">
    <citation type="submission" date="2018-06" db="EMBL/GenBank/DDBJ databases">
        <authorList>
            <consortium name="Pathogen Informatics"/>
            <person name="Doyle S."/>
        </authorList>
    </citation>
    <scope>NUCLEOTIDE SEQUENCE [LARGE SCALE GENOMIC DNA]</scope>
    <source>
        <strain evidence="5 6">NCTC10211</strain>
    </source>
</reference>
<dbReference type="SUPFAM" id="SSF69786">
    <property type="entry name" value="YggU-like"/>
    <property type="match status" value="1"/>
</dbReference>
<evidence type="ECO:0000256" key="2">
    <source>
        <dbReference type="HAMAP-Rule" id="MF_00634"/>
    </source>
</evidence>
<evidence type="ECO:0000313" key="5">
    <source>
        <dbReference type="EMBL" id="SUI46063.1"/>
    </source>
</evidence>
<feature type="region of interest" description="Disordered" evidence="3">
    <location>
        <begin position="111"/>
        <end position="157"/>
    </location>
</feature>
<organism evidence="5 6">
    <name type="scientific">Serratia marcescens</name>
    <dbReference type="NCBI Taxonomy" id="615"/>
    <lineage>
        <taxon>Bacteria</taxon>
        <taxon>Pseudomonadati</taxon>
        <taxon>Pseudomonadota</taxon>
        <taxon>Gammaproteobacteria</taxon>
        <taxon>Enterobacterales</taxon>
        <taxon>Yersiniaceae</taxon>
        <taxon>Serratia</taxon>
    </lineage>
</organism>
<proteinExistence type="inferred from homology"/>
<dbReference type="PANTHER" id="PTHR13420">
    <property type="entry name" value="UPF0235 PROTEIN C15ORF40"/>
    <property type="match status" value="1"/>
</dbReference>
<dbReference type="InterPro" id="IPR003425">
    <property type="entry name" value="CCB3/YggT"/>
</dbReference>
<dbReference type="PANTHER" id="PTHR13420:SF7">
    <property type="entry name" value="UPF0235 PROTEIN C15ORF40"/>
    <property type="match status" value="1"/>
</dbReference>
<evidence type="ECO:0000313" key="6">
    <source>
        <dbReference type="Proteomes" id="UP000254765"/>
    </source>
</evidence>
<comment type="similarity">
    <text evidence="1 2">Belongs to the UPF0235 family.</text>
</comment>
<dbReference type="HAMAP" id="MF_00634">
    <property type="entry name" value="UPF0235"/>
    <property type="match status" value="1"/>
</dbReference>
<accession>A0A379YJF9</accession>
<protein>
    <recommendedName>
        <fullName evidence="2">UPF0235 protein NCTC10211_01953</fullName>
    </recommendedName>
</protein>
<dbReference type="InterPro" id="IPR036591">
    <property type="entry name" value="YggU-like_sf"/>
</dbReference>
<dbReference type="NCBIfam" id="TIGR00251">
    <property type="entry name" value="DUF167 family protein"/>
    <property type="match status" value="1"/>
</dbReference>
<evidence type="ECO:0000256" key="4">
    <source>
        <dbReference type="SAM" id="Phobius"/>
    </source>
</evidence>
<dbReference type="Proteomes" id="UP000254765">
    <property type="component" value="Unassembled WGS sequence"/>
</dbReference>
<gene>
    <name evidence="5" type="primary">yggU</name>
    <name evidence="5" type="ORF">NCTC10211_01953</name>
</gene>
<keyword evidence="4" id="KW-1133">Transmembrane helix</keyword>
<evidence type="ECO:0000256" key="3">
    <source>
        <dbReference type="SAM" id="MobiDB-lite"/>
    </source>
</evidence>
<dbReference type="SMART" id="SM01152">
    <property type="entry name" value="DUF167"/>
    <property type="match status" value="1"/>
</dbReference>
<dbReference type="NCBIfam" id="NF003466">
    <property type="entry name" value="PRK05090.1"/>
    <property type="match status" value="1"/>
</dbReference>
<dbReference type="Pfam" id="PF02594">
    <property type="entry name" value="DUF167"/>
    <property type="match status" value="1"/>
</dbReference>
<name>A0A379YJF9_SERMA</name>
<evidence type="ECO:0000256" key="1">
    <source>
        <dbReference type="ARBA" id="ARBA00010364"/>
    </source>
</evidence>